<organism evidence="2 3">
    <name type="scientific">Popillia japonica</name>
    <name type="common">Japanese beetle</name>
    <dbReference type="NCBI Taxonomy" id="7064"/>
    <lineage>
        <taxon>Eukaryota</taxon>
        <taxon>Metazoa</taxon>
        <taxon>Ecdysozoa</taxon>
        <taxon>Arthropoda</taxon>
        <taxon>Hexapoda</taxon>
        <taxon>Insecta</taxon>
        <taxon>Pterygota</taxon>
        <taxon>Neoptera</taxon>
        <taxon>Endopterygota</taxon>
        <taxon>Coleoptera</taxon>
        <taxon>Polyphaga</taxon>
        <taxon>Scarabaeiformia</taxon>
        <taxon>Scarabaeidae</taxon>
        <taxon>Rutelinae</taxon>
        <taxon>Popillia</taxon>
    </lineage>
</organism>
<name>A0AAW1LVW7_POPJA</name>
<dbReference type="EMBL" id="JASPKY010000098">
    <property type="protein sequence ID" value="KAK9737610.1"/>
    <property type="molecule type" value="Genomic_DNA"/>
</dbReference>
<dbReference type="AlphaFoldDB" id="A0AAW1LVW7"/>
<protein>
    <submittedName>
        <fullName evidence="2">Helix-turn-helix domain (DUF4817)</fullName>
    </submittedName>
</protein>
<comment type="caution">
    <text evidence="2">The sequence shown here is derived from an EMBL/GenBank/DDBJ whole genome shotgun (WGS) entry which is preliminary data.</text>
</comment>
<dbReference type="InterPro" id="IPR032135">
    <property type="entry name" value="DUF4817"/>
</dbReference>
<evidence type="ECO:0000313" key="2">
    <source>
        <dbReference type="EMBL" id="KAK9737610.1"/>
    </source>
</evidence>
<dbReference type="Proteomes" id="UP001458880">
    <property type="component" value="Unassembled WGS sequence"/>
</dbReference>
<dbReference type="Pfam" id="PF16087">
    <property type="entry name" value="DUF4817"/>
    <property type="match status" value="1"/>
</dbReference>
<sequence>MNILNVDEKLQILKWHYDGNSLKEVSNLFKTAFRTRYNPSETTCRRIVRHFEATGCLHNCNLCRKIPFLNETAVSEKQQLKLVRARVHNILFTAICLIHKLNHGQKCKIKR</sequence>
<accession>A0AAW1LVW7</accession>
<reference evidence="2 3" key="1">
    <citation type="journal article" date="2024" name="BMC Genomics">
        <title>De novo assembly and annotation of Popillia japonica's genome with initial clues to its potential as an invasive pest.</title>
        <authorList>
            <person name="Cucini C."/>
            <person name="Boschi S."/>
            <person name="Funari R."/>
            <person name="Cardaioli E."/>
            <person name="Iannotti N."/>
            <person name="Marturano G."/>
            <person name="Paoli F."/>
            <person name="Bruttini M."/>
            <person name="Carapelli A."/>
            <person name="Frati F."/>
            <person name="Nardi F."/>
        </authorList>
    </citation>
    <scope>NUCLEOTIDE SEQUENCE [LARGE SCALE GENOMIC DNA]</scope>
    <source>
        <strain evidence="2">DMR45628</strain>
    </source>
</reference>
<proteinExistence type="predicted"/>
<feature type="domain" description="DUF4817" evidence="1">
    <location>
        <begin position="6"/>
        <end position="57"/>
    </location>
</feature>
<gene>
    <name evidence="2" type="ORF">QE152_g10624</name>
</gene>
<evidence type="ECO:0000313" key="3">
    <source>
        <dbReference type="Proteomes" id="UP001458880"/>
    </source>
</evidence>
<evidence type="ECO:0000259" key="1">
    <source>
        <dbReference type="Pfam" id="PF16087"/>
    </source>
</evidence>
<keyword evidence="3" id="KW-1185">Reference proteome</keyword>